<evidence type="ECO:0000313" key="3">
    <source>
        <dbReference type="Proteomes" id="UP000235464"/>
    </source>
</evidence>
<evidence type="ECO:0000259" key="1">
    <source>
        <dbReference type="Pfam" id="PF01636"/>
    </source>
</evidence>
<dbReference type="EMBL" id="LT963352">
    <property type="protein sequence ID" value="SOR83880.1"/>
    <property type="molecule type" value="Genomic_DNA"/>
</dbReference>
<dbReference type="Pfam" id="PF01636">
    <property type="entry name" value="APH"/>
    <property type="match status" value="1"/>
</dbReference>
<accession>A0A2N9BKJ5</accession>
<keyword evidence="3" id="KW-1185">Reference proteome</keyword>
<dbReference type="AlphaFoldDB" id="A0A2N9BKJ5"/>
<organism evidence="2 3">
    <name type="scientific">Streptomyces chartreusis NRRL 3882</name>
    <dbReference type="NCBI Taxonomy" id="1079985"/>
    <lineage>
        <taxon>Bacteria</taxon>
        <taxon>Bacillati</taxon>
        <taxon>Actinomycetota</taxon>
        <taxon>Actinomycetes</taxon>
        <taxon>Kitasatosporales</taxon>
        <taxon>Streptomycetaceae</taxon>
        <taxon>Streptomyces</taxon>
    </lineage>
</organism>
<dbReference type="InterPro" id="IPR002575">
    <property type="entry name" value="Aminoglycoside_PTrfase"/>
</dbReference>
<reference evidence="3" key="1">
    <citation type="submission" date="2017-11" db="EMBL/GenBank/DDBJ databases">
        <authorList>
            <person name="Wibberg D."/>
        </authorList>
    </citation>
    <scope>NUCLEOTIDE SEQUENCE [LARGE SCALE GENOMIC DNA]</scope>
</reference>
<sequence>MENLPNAEAPLSDPWLAYFADRGHTGVRRIGAGVEGVVYRLGEGRAAKVWSGRPPADFDLVRQVYADLAQHPLPFSTPEIFDVEYQEDVLVTYERELPGDPMRVDSAHTAHERELPTQQSDALIAVLRGLAAVPGTDAMRQLTVQGDDRPLWRDHDCFRDALAALAARAAARHGAALAAYVPDFEAGVERTLKALRSLPDAPVTAIHGDLVPPNIHIDATGRPVAVLDFGFYTTAGDPAFEAAVAAAIWDMYGPHAEEHTAELTRLFARELGYAPATLTAYQAAYALTTYDLFGLDDRDGHFRWCTEQLRRNAVFSA</sequence>
<dbReference type="RefSeq" id="WP_010040866.1">
    <property type="nucleotide sequence ID" value="NZ_LT962942.1"/>
</dbReference>
<protein>
    <submittedName>
        <fullName evidence="2">Phosphotransferase enzyme family protein</fullName>
    </submittedName>
</protein>
<dbReference type="InterPro" id="IPR011009">
    <property type="entry name" value="Kinase-like_dom_sf"/>
</dbReference>
<dbReference type="OrthoDB" id="4020008at2"/>
<dbReference type="SUPFAM" id="SSF56112">
    <property type="entry name" value="Protein kinase-like (PK-like)"/>
    <property type="match status" value="1"/>
</dbReference>
<evidence type="ECO:0000313" key="2">
    <source>
        <dbReference type="EMBL" id="SOR83880.1"/>
    </source>
</evidence>
<proteinExistence type="predicted"/>
<dbReference type="Proteomes" id="UP000235464">
    <property type="component" value="Chromosome I"/>
</dbReference>
<dbReference type="GO" id="GO:0016740">
    <property type="term" value="F:transferase activity"/>
    <property type="evidence" value="ECO:0007669"/>
    <property type="project" value="UniProtKB-KW"/>
</dbReference>
<keyword evidence="2" id="KW-0808">Transferase</keyword>
<gene>
    <name evidence="2" type="ORF">SCNRRL3882_7326</name>
</gene>
<name>A0A2N9BKJ5_STRCX</name>
<feature type="domain" description="Aminoglycoside phosphotransferase" evidence="1">
    <location>
        <begin position="27"/>
        <end position="252"/>
    </location>
</feature>
<dbReference type="Gene3D" id="3.90.1200.10">
    <property type="match status" value="1"/>
</dbReference>